<dbReference type="Proteomes" id="UP000473574">
    <property type="component" value="Unassembled WGS sequence"/>
</dbReference>
<dbReference type="EMBL" id="QZCE01000002">
    <property type="protein sequence ID" value="NEZ64628.1"/>
    <property type="molecule type" value="Genomic_DNA"/>
</dbReference>
<dbReference type="RefSeq" id="WP_163665054.1">
    <property type="nucleotide sequence ID" value="NZ_QZCE01000002.1"/>
</dbReference>
<proteinExistence type="predicted"/>
<feature type="compositionally biased region" description="Basic and acidic residues" evidence="1">
    <location>
        <begin position="244"/>
        <end position="261"/>
    </location>
</feature>
<dbReference type="AlphaFoldDB" id="A0A6M0S838"/>
<sequence length="286" mass="31455">MSDLVEFRNIADEITIRESDGVAIVSIRAAGRLAGRGENALRKHFEGAHLKQGKLTEMLANKGFDAAHLSCFSESGVPDQALGVILKYYAYKAGRWCTARAEHACDQFQEMGIRATCYAAKGLVQINPVSEEKSQQILDRPDVPQIIQAAEGYERFNGSAYAQSYYHQKLAKHYPALAGEPLPAKERASLKSSERLLTPTEIAEELGITCKTTPSPDPKAVNRLLQDLGYQEKIGKKSPWSATEKGDPFSDRKPVSTNSKSDKDQLLWFASILDVLRNALQGDVAA</sequence>
<accession>A0A6M0S838</accession>
<evidence type="ECO:0000313" key="2">
    <source>
        <dbReference type="EMBL" id="NEZ64628.1"/>
    </source>
</evidence>
<comment type="caution">
    <text evidence="2">The sequence shown here is derived from an EMBL/GenBank/DDBJ whole genome shotgun (WGS) entry which is preliminary data.</text>
</comment>
<reference evidence="2 3" key="1">
    <citation type="journal article" date="2020" name="Microb. Ecol.">
        <title>Ecogenomics of the Marine Benthic Filamentous Cyanobacterium Adonisia.</title>
        <authorList>
            <person name="Walter J.M."/>
            <person name="Coutinho F.H."/>
            <person name="Leomil L."/>
            <person name="Hargreaves P.I."/>
            <person name="Campeao M.E."/>
            <person name="Vieira V.V."/>
            <person name="Silva B.S."/>
            <person name="Fistarol G.O."/>
            <person name="Salomon P.S."/>
            <person name="Sawabe T."/>
            <person name="Mino S."/>
            <person name="Hosokawa M."/>
            <person name="Miyashita H."/>
            <person name="Maruyama F."/>
            <person name="van Verk M.C."/>
            <person name="Dutilh B.E."/>
            <person name="Thompson C.C."/>
            <person name="Thompson F.L."/>
        </authorList>
    </citation>
    <scope>NUCLEOTIDE SEQUENCE [LARGE SCALE GENOMIC DNA]</scope>
    <source>
        <strain evidence="2 3">CCMR0082</strain>
    </source>
</reference>
<evidence type="ECO:0000256" key="1">
    <source>
        <dbReference type="SAM" id="MobiDB-lite"/>
    </source>
</evidence>
<protein>
    <submittedName>
        <fullName evidence="2">Uncharacterized protein</fullName>
    </submittedName>
</protein>
<organism evidence="2 3">
    <name type="scientific">Adonisia turfae CCMR0082</name>
    <dbReference type="NCBI Taxonomy" id="2304604"/>
    <lineage>
        <taxon>Bacteria</taxon>
        <taxon>Bacillati</taxon>
        <taxon>Cyanobacteriota</taxon>
        <taxon>Adonisia</taxon>
        <taxon>Adonisia turfae</taxon>
    </lineage>
</organism>
<gene>
    <name evidence="2" type="ORF">D0962_17845</name>
</gene>
<feature type="region of interest" description="Disordered" evidence="1">
    <location>
        <begin position="235"/>
        <end position="261"/>
    </location>
</feature>
<evidence type="ECO:0000313" key="3">
    <source>
        <dbReference type="Proteomes" id="UP000473574"/>
    </source>
</evidence>
<name>A0A6M0S838_9CYAN</name>